<comment type="caution">
    <text evidence="17">The sequence shown here is derived from an EMBL/GenBank/DDBJ whole genome shotgun (WGS) entry which is preliminary data.</text>
</comment>
<evidence type="ECO:0000256" key="14">
    <source>
        <dbReference type="ARBA" id="ARBA00038053"/>
    </source>
</evidence>
<comment type="function">
    <text evidence="16">Peptidoglycan polymerase that is essential for cell division.</text>
</comment>
<keyword evidence="8 16" id="KW-0133">Cell shape</keyword>
<evidence type="ECO:0000256" key="2">
    <source>
        <dbReference type="ARBA" id="ARBA00004752"/>
    </source>
</evidence>
<feature type="transmembrane region" description="Helical" evidence="16">
    <location>
        <begin position="21"/>
        <end position="47"/>
    </location>
</feature>
<evidence type="ECO:0000256" key="10">
    <source>
        <dbReference type="ARBA" id="ARBA00022989"/>
    </source>
</evidence>
<evidence type="ECO:0000256" key="16">
    <source>
        <dbReference type="HAMAP-Rule" id="MF_00913"/>
    </source>
</evidence>
<evidence type="ECO:0000256" key="13">
    <source>
        <dbReference type="ARBA" id="ARBA00023316"/>
    </source>
</evidence>
<comment type="pathway">
    <text evidence="2 16">Cell wall biogenesis; peptidoglycan biosynthesis.</text>
</comment>
<evidence type="ECO:0000313" key="17">
    <source>
        <dbReference type="EMBL" id="GGY62764.1"/>
    </source>
</evidence>
<evidence type="ECO:0000256" key="7">
    <source>
        <dbReference type="ARBA" id="ARBA00022692"/>
    </source>
</evidence>
<keyword evidence="4 16" id="KW-0132">Cell division</keyword>
<comment type="similarity">
    <text evidence="14 16">Belongs to the SEDS family. FtsW subfamily.</text>
</comment>
<keyword evidence="11 16" id="KW-0472">Membrane</keyword>
<keyword evidence="10 16" id="KW-1133">Transmembrane helix</keyword>
<evidence type="ECO:0000256" key="15">
    <source>
        <dbReference type="ARBA" id="ARBA00049902"/>
    </source>
</evidence>
<comment type="catalytic activity">
    <reaction evidence="15 16">
        <text>[GlcNAc-(1-&gt;4)-Mur2Ac(oyl-L-Ala-gamma-D-Glu-L-Lys-D-Ala-D-Ala)](n)-di-trans,octa-cis-undecaprenyl diphosphate + beta-D-GlcNAc-(1-&gt;4)-Mur2Ac(oyl-L-Ala-gamma-D-Glu-L-Lys-D-Ala-D-Ala)-di-trans,octa-cis-undecaprenyl diphosphate = [GlcNAc-(1-&gt;4)-Mur2Ac(oyl-L-Ala-gamma-D-Glu-L-Lys-D-Ala-D-Ala)](n+1)-di-trans,octa-cis-undecaprenyl diphosphate + di-trans,octa-cis-undecaprenyl diphosphate + H(+)</text>
        <dbReference type="Rhea" id="RHEA:23708"/>
        <dbReference type="Rhea" id="RHEA-COMP:9602"/>
        <dbReference type="Rhea" id="RHEA-COMP:9603"/>
        <dbReference type="ChEBI" id="CHEBI:15378"/>
        <dbReference type="ChEBI" id="CHEBI:58405"/>
        <dbReference type="ChEBI" id="CHEBI:60033"/>
        <dbReference type="ChEBI" id="CHEBI:78435"/>
        <dbReference type="EC" id="2.4.99.28"/>
    </reaction>
</comment>
<evidence type="ECO:0000256" key="11">
    <source>
        <dbReference type="ARBA" id="ARBA00023136"/>
    </source>
</evidence>
<keyword evidence="3 16" id="KW-1003">Cell membrane</keyword>
<feature type="transmembrane region" description="Helical" evidence="16">
    <location>
        <begin position="155"/>
        <end position="174"/>
    </location>
</feature>
<dbReference type="PANTHER" id="PTHR30474:SF2">
    <property type="entry name" value="PEPTIDOGLYCAN GLYCOSYLTRANSFERASE FTSW-RELATED"/>
    <property type="match status" value="1"/>
</dbReference>
<dbReference type="PROSITE" id="PS00428">
    <property type="entry name" value="FTSW_RODA_SPOVE"/>
    <property type="match status" value="1"/>
</dbReference>
<gene>
    <name evidence="16 17" type="primary">ftsW</name>
    <name evidence="17" type="ORF">GCM10011613_02860</name>
</gene>
<protein>
    <recommendedName>
        <fullName evidence="16">Probable peptidoglycan glycosyltransferase FtsW</fullName>
        <shortName evidence="16">PGT</shortName>
        <ecNumber evidence="16">2.4.99.28</ecNumber>
    </recommendedName>
    <alternativeName>
        <fullName evidence="16">Cell division protein FtsW</fullName>
    </alternativeName>
    <alternativeName>
        <fullName evidence="16">Cell wall polymerase</fullName>
    </alternativeName>
    <alternativeName>
        <fullName evidence="16">Peptidoglycan polymerase</fullName>
        <shortName evidence="16">PG polymerase</shortName>
    </alternativeName>
</protein>
<keyword evidence="5 16" id="KW-0328">Glycosyltransferase</keyword>
<evidence type="ECO:0000256" key="1">
    <source>
        <dbReference type="ARBA" id="ARBA00004651"/>
    </source>
</evidence>
<feature type="transmembrane region" description="Helical" evidence="16">
    <location>
        <begin position="123"/>
        <end position="143"/>
    </location>
</feature>
<keyword evidence="7 16" id="KW-0812">Transmembrane</keyword>
<dbReference type="InterPro" id="IPR013437">
    <property type="entry name" value="FtsW"/>
</dbReference>
<dbReference type="InterPro" id="IPR001182">
    <property type="entry name" value="FtsW/RodA"/>
</dbReference>
<evidence type="ECO:0000256" key="4">
    <source>
        <dbReference type="ARBA" id="ARBA00022618"/>
    </source>
</evidence>
<evidence type="ECO:0000256" key="9">
    <source>
        <dbReference type="ARBA" id="ARBA00022984"/>
    </source>
</evidence>
<evidence type="ECO:0000256" key="12">
    <source>
        <dbReference type="ARBA" id="ARBA00023306"/>
    </source>
</evidence>
<keyword evidence="13 16" id="KW-0961">Cell wall biogenesis/degradation</keyword>
<comment type="subcellular location">
    <subcellularLocation>
        <location evidence="16">Cell inner membrane</location>
        <topology evidence="16">Multi-pass membrane protein</topology>
    </subcellularLocation>
    <subcellularLocation>
        <location evidence="1">Cell membrane</location>
        <topology evidence="1">Multi-pass membrane protein</topology>
    </subcellularLocation>
    <text evidence="16">Localizes to the division septum.</text>
</comment>
<feature type="transmembrane region" description="Helical" evidence="16">
    <location>
        <begin position="204"/>
        <end position="224"/>
    </location>
</feature>
<dbReference type="EMBL" id="BMYZ01000001">
    <property type="protein sequence ID" value="GGY62764.1"/>
    <property type="molecule type" value="Genomic_DNA"/>
</dbReference>
<evidence type="ECO:0000313" key="18">
    <source>
        <dbReference type="Proteomes" id="UP000619761"/>
    </source>
</evidence>
<name>A0ABQ3AQA9_9GAMM</name>
<feature type="transmembrane region" description="Helical" evidence="16">
    <location>
        <begin position="180"/>
        <end position="197"/>
    </location>
</feature>
<proteinExistence type="inferred from homology"/>
<organism evidence="17 18">
    <name type="scientific">Cellvibrio zantedeschiae</name>
    <dbReference type="NCBI Taxonomy" id="1237077"/>
    <lineage>
        <taxon>Bacteria</taxon>
        <taxon>Pseudomonadati</taxon>
        <taxon>Pseudomonadota</taxon>
        <taxon>Gammaproteobacteria</taxon>
        <taxon>Cellvibrionales</taxon>
        <taxon>Cellvibrionaceae</taxon>
        <taxon>Cellvibrio</taxon>
    </lineage>
</organism>
<sequence length="407" mass="44674">MTSANAMSSYQGSSLTLGQRVDWPLLCLWFVLLSVGLVMVSSASISFSGASKFTHYDAWYFAKRHSIYLVMGLMLAIFVVAIPISIWEKYAAHFLIFTLFLLLIVLIPGIGHRVNGSRRWLNLGFIMVQASEIAKVCAIIFFASFFSRRYHELHFGWQGFLKPLLLLGVFVFLLLLEPDFGSSVVLTVTVISMMFIAGVRIWHFMLLIIIAVTGMASVAIFSPYRMQRLVTYLDPWADPLNGGYQLTQSLIGFGRGEWTGLGLGNSLQKLFFLPEAHTDFIFAIIAEEFGLLGAVVMVGLFAALVVRIIMVAKNNLARGKVFAALATFGVAILFSFQVFVNIGVSSGLLPTKGLTLPFISYGGSSLLICCALMAFVLRAQWEVAGLNGAEAVASPKAESSKRKAVML</sequence>
<reference evidence="18" key="1">
    <citation type="journal article" date="2019" name="Int. J. Syst. Evol. Microbiol.">
        <title>The Global Catalogue of Microorganisms (GCM) 10K type strain sequencing project: providing services to taxonomists for standard genome sequencing and annotation.</title>
        <authorList>
            <consortium name="The Broad Institute Genomics Platform"/>
            <consortium name="The Broad Institute Genome Sequencing Center for Infectious Disease"/>
            <person name="Wu L."/>
            <person name="Ma J."/>
        </authorList>
    </citation>
    <scope>NUCLEOTIDE SEQUENCE [LARGE SCALE GENOMIC DNA]</scope>
    <source>
        <strain evidence="18">KCTC 32239</strain>
    </source>
</reference>
<dbReference type="RefSeq" id="WP_229837563.1">
    <property type="nucleotide sequence ID" value="NZ_BMYZ01000001.1"/>
</dbReference>
<feature type="transmembrane region" description="Helical" evidence="16">
    <location>
        <begin position="356"/>
        <end position="377"/>
    </location>
</feature>
<evidence type="ECO:0000256" key="5">
    <source>
        <dbReference type="ARBA" id="ARBA00022676"/>
    </source>
</evidence>
<dbReference type="InterPro" id="IPR018365">
    <property type="entry name" value="Cell_cycle_FtsW-rel_CS"/>
</dbReference>
<dbReference type="PANTHER" id="PTHR30474">
    <property type="entry name" value="CELL CYCLE PROTEIN"/>
    <property type="match status" value="1"/>
</dbReference>
<feature type="transmembrane region" description="Helical" evidence="16">
    <location>
        <begin position="94"/>
        <end position="111"/>
    </location>
</feature>
<dbReference type="EC" id="2.4.99.28" evidence="16"/>
<keyword evidence="12 16" id="KW-0131">Cell cycle</keyword>
<keyword evidence="16" id="KW-0997">Cell inner membrane</keyword>
<keyword evidence="9 16" id="KW-0573">Peptidoglycan synthesis</keyword>
<dbReference type="NCBIfam" id="TIGR02614">
    <property type="entry name" value="ftsW"/>
    <property type="match status" value="1"/>
</dbReference>
<dbReference type="Pfam" id="PF01098">
    <property type="entry name" value="FTSW_RODA_SPOVE"/>
    <property type="match status" value="1"/>
</dbReference>
<keyword evidence="18" id="KW-1185">Reference proteome</keyword>
<dbReference type="HAMAP" id="MF_00913">
    <property type="entry name" value="PGT_FtsW_proteobact"/>
    <property type="match status" value="1"/>
</dbReference>
<feature type="transmembrane region" description="Helical" evidence="16">
    <location>
        <begin position="280"/>
        <end position="309"/>
    </location>
</feature>
<keyword evidence="6 16" id="KW-0808">Transferase</keyword>
<feature type="transmembrane region" description="Helical" evidence="16">
    <location>
        <begin position="67"/>
        <end position="87"/>
    </location>
</feature>
<evidence type="ECO:0000256" key="3">
    <source>
        <dbReference type="ARBA" id="ARBA00022475"/>
    </source>
</evidence>
<accession>A0ABQ3AQA9</accession>
<evidence type="ECO:0000256" key="8">
    <source>
        <dbReference type="ARBA" id="ARBA00022960"/>
    </source>
</evidence>
<dbReference type="Proteomes" id="UP000619761">
    <property type="component" value="Unassembled WGS sequence"/>
</dbReference>
<feature type="transmembrane region" description="Helical" evidence="16">
    <location>
        <begin position="321"/>
        <end position="344"/>
    </location>
</feature>
<evidence type="ECO:0000256" key="6">
    <source>
        <dbReference type="ARBA" id="ARBA00022679"/>
    </source>
</evidence>